<evidence type="ECO:0008006" key="2">
    <source>
        <dbReference type="Google" id="ProtNLM"/>
    </source>
</evidence>
<proteinExistence type="predicted"/>
<dbReference type="PANTHER" id="PTHR38659:SF2">
    <property type="entry name" value="HDIG DOMAIN PROTEIN"/>
    <property type="match status" value="1"/>
</dbReference>
<dbReference type="EMBL" id="UINC01199965">
    <property type="protein sequence ID" value="SVE18642.1"/>
    <property type="molecule type" value="Genomic_DNA"/>
</dbReference>
<evidence type="ECO:0000313" key="1">
    <source>
        <dbReference type="EMBL" id="SVE18642.1"/>
    </source>
</evidence>
<sequence>MPTREDAWNLLCEYTKSDSLIRHALAVEQVMRKMAQKYGEDEELWAMT</sequence>
<reference evidence="1" key="1">
    <citation type="submission" date="2018-05" db="EMBL/GenBank/DDBJ databases">
        <authorList>
            <person name="Lanie J.A."/>
            <person name="Ng W.-L."/>
            <person name="Kazmierczak K.M."/>
            <person name="Andrzejewski T.M."/>
            <person name="Davidsen T.M."/>
            <person name="Wayne K.J."/>
            <person name="Tettelin H."/>
            <person name="Glass J.I."/>
            <person name="Rusch D."/>
            <person name="Podicherti R."/>
            <person name="Tsui H.-C.T."/>
            <person name="Winkler M.E."/>
        </authorList>
    </citation>
    <scope>NUCLEOTIDE SEQUENCE</scope>
</reference>
<dbReference type="AlphaFoldDB" id="A0A383BFD0"/>
<dbReference type="PANTHER" id="PTHR38659">
    <property type="entry name" value="METAL-DEPENDENT PHOSPHOHYDROLASE"/>
    <property type="match status" value="1"/>
</dbReference>
<accession>A0A383BFD0</accession>
<feature type="non-terminal residue" evidence="1">
    <location>
        <position position="48"/>
    </location>
</feature>
<gene>
    <name evidence="1" type="ORF">METZ01_LOCUS471496</name>
</gene>
<name>A0A383BFD0_9ZZZZ</name>
<organism evidence="1">
    <name type="scientific">marine metagenome</name>
    <dbReference type="NCBI Taxonomy" id="408172"/>
    <lineage>
        <taxon>unclassified sequences</taxon>
        <taxon>metagenomes</taxon>
        <taxon>ecological metagenomes</taxon>
    </lineage>
</organism>
<protein>
    <recommendedName>
        <fullName evidence="2">HD domain-containing protein</fullName>
    </recommendedName>
</protein>